<keyword evidence="1" id="KW-0175">Coiled coil</keyword>
<evidence type="ECO:0000313" key="4">
    <source>
        <dbReference type="EMBL" id="OQE67200.1"/>
    </source>
</evidence>
<dbReference type="AlphaFoldDB" id="A0A1V6WWE6"/>
<feature type="compositionally biased region" description="Polar residues" evidence="2">
    <location>
        <begin position="233"/>
        <end position="246"/>
    </location>
</feature>
<evidence type="ECO:0000256" key="1">
    <source>
        <dbReference type="SAM" id="Coils"/>
    </source>
</evidence>
<reference evidence="3" key="3">
    <citation type="submission" date="2021-07" db="EMBL/GenBank/DDBJ databases">
        <authorList>
            <person name="Branca A.L. A."/>
        </authorList>
    </citation>
    <scope>NUCLEOTIDE SEQUENCE</scope>
</reference>
<protein>
    <submittedName>
        <fullName evidence="4">Uncharacterized protein</fullName>
    </submittedName>
</protein>
<keyword evidence="5" id="KW-1185">Reference proteome</keyword>
<organism evidence="4 5">
    <name type="scientific">Penicillium nalgiovense</name>
    <dbReference type="NCBI Taxonomy" id="60175"/>
    <lineage>
        <taxon>Eukaryota</taxon>
        <taxon>Fungi</taxon>
        <taxon>Dikarya</taxon>
        <taxon>Ascomycota</taxon>
        <taxon>Pezizomycotina</taxon>
        <taxon>Eurotiomycetes</taxon>
        <taxon>Eurotiomycetidae</taxon>
        <taxon>Eurotiales</taxon>
        <taxon>Aspergillaceae</taxon>
        <taxon>Penicillium</taxon>
    </lineage>
</organism>
<name>A0A1V6WWE6_PENNA</name>
<sequence>MAKNHKPSGEQAGHRSDEVQLRAAPSCYSVRSTASRSKDDRNPLKPVTRSHKHTASSTTRKPRPKHEKVTHRKCLQMMSNIEEEIQKAQEKKDEERNKHCQLLEQLEAEKSEENSKLQLVITARDAALAESQRVVREVCELQQQLESTNAALQDQVPWNDIQLVLDQAHGDLVSTTTRFWNTVDALQNKRLASYFPGSGVINADWPEQGGVATQGHDFSLSSSEPNVPLLDQQEPSATNQHGSLEG</sequence>
<gene>
    <name evidence="4" type="ORF">PENNAL_c0175G05406</name>
    <name evidence="3" type="ORF">PNAL_LOCUS4850</name>
</gene>
<feature type="region of interest" description="Disordered" evidence="2">
    <location>
        <begin position="1"/>
        <end position="71"/>
    </location>
</feature>
<feature type="compositionally biased region" description="Basic residues" evidence="2">
    <location>
        <begin position="48"/>
        <end position="71"/>
    </location>
</feature>
<reference evidence="4" key="1">
    <citation type="submission" date="2016-10" db="EMBL/GenBank/DDBJ databases">
        <title>Uncovering the secondary metabolism of Penicillium species provides insights into the evolution of 6-MSA pathways.</title>
        <authorList>
            <person name="Nielsen J.C."/>
            <person name="Nielsen J."/>
        </authorList>
    </citation>
    <scope>NUCLEOTIDE SEQUENCE [LARGE SCALE GENOMIC DNA]</scope>
    <source>
        <strain evidence="4">IBT 13039</strain>
    </source>
</reference>
<feature type="region of interest" description="Disordered" evidence="2">
    <location>
        <begin position="206"/>
        <end position="246"/>
    </location>
</feature>
<dbReference type="OrthoDB" id="6119954at2759"/>
<evidence type="ECO:0000313" key="5">
    <source>
        <dbReference type="Proteomes" id="UP000191691"/>
    </source>
</evidence>
<dbReference type="EMBL" id="MOOB01000175">
    <property type="protein sequence ID" value="OQE67200.1"/>
    <property type="molecule type" value="Genomic_DNA"/>
</dbReference>
<reference evidence="5" key="2">
    <citation type="journal article" date="2017" name="Nat. Microbiol.">
        <title>Global analysis of biosynthetic gene clusters reveals vast potential of secondary metabolite production in Penicillium species.</title>
        <authorList>
            <person name="Nielsen J.C."/>
            <person name="Grijseels S."/>
            <person name="Prigent S."/>
            <person name="Ji B."/>
            <person name="Dainat J."/>
            <person name="Nielsen K.F."/>
            <person name="Frisvad J.C."/>
            <person name="Workman M."/>
            <person name="Nielsen J."/>
        </authorList>
    </citation>
    <scope>NUCLEOTIDE SEQUENCE [LARGE SCALE GENOMIC DNA]</scope>
    <source>
        <strain evidence="5">IBT 13039</strain>
    </source>
</reference>
<proteinExistence type="predicted"/>
<dbReference type="EMBL" id="CAJVNV010000205">
    <property type="protein sequence ID" value="CAG8106521.1"/>
    <property type="molecule type" value="Genomic_DNA"/>
</dbReference>
<feature type="coiled-coil region" evidence="1">
    <location>
        <begin position="71"/>
        <end position="123"/>
    </location>
</feature>
<evidence type="ECO:0000313" key="3">
    <source>
        <dbReference type="EMBL" id="CAG8106521.1"/>
    </source>
</evidence>
<dbReference type="Proteomes" id="UP001153461">
    <property type="component" value="Unassembled WGS sequence"/>
</dbReference>
<dbReference type="Proteomes" id="UP000191691">
    <property type="component" value="Unassembled WGS sequence"/>
</dbReference>
<comment type="caution">
    <text evidence="4">The sequence shown here is derived from an EMBL/GenBank/DDBJ whole genome shotgun (WGS) entry which is preliminary data.</text>
</comment>
<evidence type="ECO:0000256" key="2">
    <source>
        <dbReference type="SAM" id="MobiDB-lite"/>
    </source>
</evidence>
<accession>A0A1V6WWE6</accession>